<evidence type="ECO:0000313" key="1">
    <source>
        <dbReference type="EMBL" id="MBW0526053.1"/>
    </source>
</evidence>
<dbReference type="PANTHER" id="PTHR37984:SF5">
    <property type="entry name" value="PROTEIN NYNRIN-LIKE"/>
    <property type="match status" value="1"/>
</dbReference>
<dbReference type="SUPFAM" id="SSF56672">
    <property type="entry name" value="DNA/RNA polymerases"/>
    <property type="match status" value="1"/>
</dbReference>
<organism evidence="1 2">
    <name type="scientific">Austropuccinia psidii MF-1</name>
    <dbReference type="NCBI Taxonomy" id="1389203"/>
    <lineage>
        <taxon>Eukaryota</taxon>
        <taxon>Fungi</taxon>
        <taxon>Dikarya</taxon>
        <taxon>Basidiomycota</taxon>
        <taxon>Pucciniomycotina</taxon>
        <taxon>Pucciniomycetes</taxon>
        <taxon>Pucciniales</taxon>
        <taxon>Sphaerophragmiaceae</taxon>
        <taxon>Austropuccinia</taxon>
    </lineage>
</organism>
<dbReference type="PANTHER" id="PTHR37984">
    <property type="entry name" value="PROTEIN CBG26694"/>
    <property type="match status" value="1"/>
</dbReference>
<dbReference type="InterPro" id="IPR050951">
    <property type="entry name" value="Retrovirus_Pol_polyprotein"/>
</dbReference>
<gene>
    <name evidence="1" type="ORF">O181_065768</name>
</gene>
<dbReference type="AlphaFoldDB" id="A0A9Q3EQ80"/>
<dbReference type="Proteomes" id="UP000765509">
    <property type="component" value="Unassembled WGS sequence"/>
</dbReference>
<accession>A0A9Q3EQ80</accession>
<proteinExistence type="predicted"/>
<protein>
    <submittedName>
        <fullName evidence="1">Uncharacterized protein</fullName>
    </submittedName>
</protein>
<name>A0A9Q3EQ80_9BASI</name>
<dbReference type="EMBL" id="AVOT02032302">
    <property type="protein sequence ID" value="MBW0526053.1"/>
    <property type="molecule type" value="Genomic_DNA"/>
</dbReference>
<comment type="caution">
    <text evidence="1">The sequence shown here is derived from an EMBL/GenBank/DDBJ whole genome shotgun (WGS) entry which is preliminary data.</text>
</comment>
<sequence length="272" mass="31468">MHPLGILEAAMIFPHPAESIRLNVLFVVMNNCTSQNFILGNYYLNIYDIDINNHKDRYLTIGGKRPKFSFPLEKREINVIRQVKNANKEIFVTDQLIKAQMSPELTLEMKEALIEILFQFREAISSDNEPLGDIKGHEVYIMLNFKRPYPPLLRRPAYPDSPRAREALETHINELMRLGVLKNVFHNDKVEVTTPVNITWNVDKSNMVGDFKALNSYTIPDRYPIPGIHESFTQLSKATFITSTDALKGFHQNFLTPHSRKLLRRISHFGIY</sequence>
<reference evidence="1" key="1">
    <citation type="submission" date="2021-03" db="EMBL/GenBank/DDBJ databases">
        <title>Draft genome sequence of rust myrtle Austropuccinia psidii MF-1, a brazilian biotype.</title>
        <authorList>
            <person name="Quecine M.C."/>
            <person name="Pachon D.M.R."/>
            <person name="Bonatelli M.L."/>
            <person name="Correr F.H."/>
            <person name="Franceschini L.M."/>
            <person name="Leite T.F."/>
            <person name="Margarido G.R.A."/>
            <person name="Almeida C.A."/>
            <person name="Ferrarezi J.A."/>
            <person name="Labate C.A."/>
        </authorList>
    </citation>
    <scope>NUCLEOTIDE SEQUENCE</scope>
    <source>
        <strain evidence="1">MF-1</strain>
    </source>
</reference>
<evidence type="ECO:0000313" key="2">
    <source>
        <dbReference type="Proteomes" id="UP000765509"/>
    </source>
</evidence>
<dbReference type="InterPro" id="IPR043502">
    <property type="entry name" value="DNA/RNA_pol_sf"/>
</dbReference>
<keyword evidence="2" id="KW-1185">Reference proteome</keyword>
<dbReference type="OrthoDB" id="3250101at2759"/>
<dbReference type="Gene3D" id="3.10.10.10">
    <property type="entry name" value="HIV Type 1 Reverse Transcriptase, subunit A, domain 1"/>
    <property type="match status" value="1"/>
</dbReference>